<gene>
    <name evidence="2 4" type="ORF">BDZ99DRAFT_284947</name>
</gene>
<feature type="region of interest" description="Disordered" evidence="1">
    <location>
        <begin position="35"/>
        <end position="77"/>
    </location>
</feature>
<evidence type="ECO:0000313" key="4">
    <source>
        <dbReference type="RefSeq" id="XP_033578952.1"/>
    </source>
</evidence>
<dbReference type="RefSeq" id="XP_033578952.1">
    <property type="nucleotide sequence ID" value="XM_033714040.1"/>
</dbReference>
<reference evidence="4" key="2">
    <citation type="submission" date="2020-04" db="EMBL/GenBank/DDBJ databases">
        <authorList>
            <consortium name="NCBI Genome Project"/>
        </authorList>
    </citation>
    <scope>NUCLEOTIDE SEQUENCE</scope>
    <source>
        <strain evidence="4">CBS 304.34</strain>
    </source>
</reference>
<evidence type="ECO:0000256" key="1">
    <source>
        <dbReference type="SAM" id="MobiDB-lite"/>
    </source>
</evidence>
<dbReference type="EMBL" id="MU003698">
    <property type="protein sequence ID" value="KAF2811988.1"/>
    <property type="molecule type" value="Genomic_DNA"/>
</dbReference>
<evidence type="ECO:0000313" key="2">
    <source>
        <dbReference type="EMBL" id="KAF2811988.1"/>
    </source>
</evidence>
<name>A0A6A6YTT6_9PEZI</name>
<organism evidence="2">
    <name type="scientific">Mytilinidion resinicola</name>
    <dbReference type="NCBI Taxonomy" id="574789"/>
    <lineage>
        <taxon>Eukaryota</taxon>
        <taxon>Fungi</taxon>
        <taxon>Dikarya</taxon>
        <taxon>Ascomycota</taxon>
        <taxon>Pezizomycotina</taxon>
        <taxon>Dothideomycetes</taxon>
        <taxon>Pleosporomycetidae</taxon>
        <taxon>Mytilinidiales</taxon>
        <taxon>Mytilinidiaceae</taxon>
        <taxon>Mytilinidion</taxon>
    </lineage>
</organism>
<reference evidence="2 4" key="1">
    <citation type="journal article" date="2020" name="Stud. Mycol.">
        <title>101 Dothideomycetes genomes: a test case for predicting lifestyles and emergence of pathogens.</title>
        <authorList>
            <person name="Haridas S."/>
            <person name="Albert R."/>
            <person name="Binder M."/>
            <person name="Bloem J."/>
            <person name="Labutti K."/>
            <person name="Salamov A."/>
            <person name="Andreopoulos B."/>
            <person name="Baker S."/>
            <person name="Barry K."/>
            <person name="Bills G."/>
            <person name="Bluhm B."/>
            <person name="Cannon C."/>
            <person name="Castanera R."/>
            <person name="Culley D."/>
            <person name="Daum C."/>
            <person name="Ezra D."/>
            <person name="Gonzalez J."/>
            <person name="Henrissat B."/>
            <person name="Kuo A."/>
            <person name="Liang C."/>
            <person name="Lipzen A."/>
            <person name="Lutzoni F."/>
            <person name="Magnuson J."/>
            <person name="Mondo S."/>
            <person name="Nolan M."/>
            <person name="Ohm R."/>
            <person name="Pangilinan J."/>
            <person name="Park H.-J."/>
            <person name="Ramirez L."/>
            <person name="Alfaro M."/>
            <person name="Sun H."/>
            <person name="Tritt A."/>
            <person name="Yoshinaga Y."/>
            <person name="Zwiers L.-H."/>
            <person name="Turgeon B."/>
            <person name="Goodwin S."/>
            <person name="Spatafora J."/>
            <person name="Crous P."/>
            <person name="Grigoriev I."/>
        </authorList>
    </citation>
    <scope>NUCLEOTIDE SEQUENCE</scope>
    <source>
        <strain evidence="2 4">CBS 304.34</strain>
    </source>
</reference>
<dbReference type="GeneID" id="54454933"/>
<sequence length="77" mass="8508">MHPSPLPHFISQITSQTAAKIPVFPPITFLSNTPYSYTPPNPFPKKPLVPHSTTRTPPPPRQSIPASDLATKDQHSR</sequence>
<feature type="compositionally biased region" description="Pro residues" evidence="1">
    <location>
        <begin position="37"/>
        <end position="47"/>
    </location>
</feature>
<accession>A0A6A6YTT6</accession>
<proteinExistence type="predicted"/>
<evidence type="ECO:0000313" key="3">
    <source>
        <dbReference type="Proteomes" id="UP000504636"/>
    </source>
</evidence>
<reference evidence="4" key="3">
    <citation type="submission" date="2025-04" db="UniProtKB">
        <authorList>
            <consortium name="RefSeq"/>
        </authorList>
    </citation>
    <scope>IDENTIFICATION</scope>
    <source>
        <strain evidence="4">CBS 304.34</strain>
    </source>
</reference>
<dbReference type="Proteomes" id="UP000504636">
    <property type="component" value="Unplaced"/>
</dbReference>
<keyword evidence="3" id="KW-1185">Reference proteome</keyword>
<protein>
    <submittedName>
        <fullName evidence="2 4">Uncharacterized protein</fullName>
    </submittedName>
</protein>
<dbReference type="AlphaFoldDB" id="A0A6A6YTT6"/>